<proteinExistence type="inferred from homology"/>
<dbReference type="GO" id="GO:0005680">
    <property type="term" value="C:anaphase-promoting complex"/>
    <property type="evidence" value="ECO:0007669"/>
    <property type="project" value="InterPro"/>
</dbReference>
<dbReference type="InterPro" id="IPR026000">
    <property type="entry name" value="Apc5_dom"/>
</dbReference>
<keyword evidence="11" id="KW-1185">Reference proteome</keyword>
<accession>A0A454XSL7</accession>
<keyword evidence="4" id="KW-0498">Mitosis</keyword>
<feature type="domain" description="Anaphase-promoting complex subunit 5" evidence="7">
    <location>
        <begin position="645"/>
        <end position="719"/>
    </location>
</feature>
<comment type="similarity">
    <text evidence="1">Belongs to the APC5 family.</text>
</comment>
<dbReference type="FunCoup" id="Q5SCA2">
    <property type="interactions" value="1218"/>
</dbReference>
<evidence type="ECO:0000256" key="3">
    <source>
        <dbReference type="ARBA" id="ARBA00022618"/>
    </source>
</evidence>
<reference evidence="9" key="3">
    <citation type="journal article" date="2014" name="BMC Genomics">
        <title>An improved genome of the model marine alga Ostreococcus tauri unfolds by assessing Illumina de novo assemblies.</title>
        <authorList>
            <person name="Blanc-Mathieu R."/>
            <person name="Verhelst B."/>
            <person name="Derelle E."/>
            <person name="Rombauts S."/>
            <person name="Bouget F.Y."/>
            <person name="Carre I."/>
            <person name="Chateau A."/>
            <person name="Eyre-Walker A."/>
            <person name="Grimsley N."/>
            <person name="Moreau H."/>
            <person name="Piegu B."/>
            <person name="Rivals E."/>
            <person name="Schackwitz W."/>
            <person name="Van de Peer Y."/>
            <person name="Piganeau G."/>
        </authorList>
    </citation>
    <scope>NUCLEOTIDE SEQUENCE</scope>
    <source>
        <strain evidence="9">RCC4221</strain>
    </source>
</reference>
<evidence type="ECO:0000313" key="9">
    <source>
        <dbReference type="EMBL" id="CEF98518.1"/>
    </source>
</evidence>
<dbReference type="PANTHER" id="PTHR12830">
    <property type="entry name" value="ANAPHASE-PROMOTING COMPLEX SUBUNIT 5"/>
    <property type="match status" value="1"/>
</dbReference>
<evidence type="ECO:0000256" key="6">
    <source>
        <dbReference type="ARBA" id="ARBA00023306"/>
    </source>
</evidence>
<evidence type="ECO:0000313" key="11">
    <source>
        <dbReference type="Proteomes" id="UP000009170"/>
    </source>
</evidence>
<dbReference type="KEGG" id="ota:OT_ostta06g04290"/>
<dbReference type="AlphaFoldDB" id="Q5SCA2"/>
<dbReference type="EMBL" id="KZ155774">
    <property type="protein sequence ID" value="OUS48262.1"/>
    <property type="molecule type" value="Genomic_DNA"/>
</dbReference>
<dbReference type="Proteomes" id="UP000195557">
    <property type="component" value="Unassembled WGS sequence"/>
</dbReference>
<dbReference type="Pfam" id="PF12862">
    <property type="entry name" value="ANAPC5"/>
    <property type="match status" value="2"/>
</dbReference>
<dbReference type="GO" id="GO:0070979">
    <property type="term" value="P:protein K11-linked ubiquitination"/>
    <property type="evidence" value="ECO:0007669"/>
    <property type="project" value="TreeGrafter"/>
</dbReference>
<dbReference type="OrthoDB" id="2504561at2759"/>
<organism evidence="8">
    <name type="scientific">Ostreococcus tauri</name>
    <name type="common">Marine green alga</name>
    <dbReference type="NCBI Taxonomy" id="70448"/>
    <lineage>
        <taxon>Eukaryota</taxon>
        <taxon>Viridiplantae</taxon>
        <taxon>Chlorophyta</taxon>
        <taxon>Mamiellophyceae</taxon>
        <taxon>Mamiellales</taxon>
        <taxon>Bathycoccaceae</taxon>
        <taxon>Ostreococcus</taxon>
    </lineage>
</organism>
<dbReference type="EMBL" id="AY675112">
    <property type="protein sequence ID" value="AAV68614.1"/>
    <property type="molecule type" value="Genomic_DNA"/>
</dbReference>
<gene>
    <name evidence="8" type="primary">APC5</name>
    <name evidence="10" type="ORF">BE221DRAFT_68774</name>
    <name evidence="9" type="ORF">OT_ostta06g04290</name>
</gene>
<sequence length="895" mass="97660">MAESPHDSTGVSDIALEHVRTRSAPSASDVARCVTATKLTLEVDSFEHRWRDVLSVTDPFPGLVSSGDGRELDFTTSRVVMRMRRAFARAWQSDEETGRGVRARGPRALCRATRSAVRHSFGDETDERTMKRIEWWCTRRLREELFAVSESLDDLEAFFEDARAIAANARAEGVERELGFEGIHVDSWSSIGLFLRRCCLGFDLLPFEATIELLESTRAYADAFARACDEEDDSGEEDDPSLLACEAPDALTALAVRAVEKYDTRSVDADSVLPRDALETLSELAPELPTLHYLKHAEALRRRDYSSAIEHLHRHFDTSGEHDDLLSEPGRSRVIGGFESANAGRERLQTALLALASMQLEFSHVDEAMVAISEAVRTAQQNGDEASLAHALALTTALLSRAPVETSGRALRRDAQLPTLLRRLAAQAADIASPHLVAYASLAMIKHAIDNPSNSLESKSRMIADSRAHSTRRADSNVSTPAMATQSLADVELMRHLSHLVAAAPASIAAVTMSRVAGGNVASMSVGNDMYPPPKGFPTIPMSAYTTSSTAMAFKSLAGTASTLAAEGWNVYGCKQIGSMYATRQIYHDRDATADETAASCASLIASTSECEGFEAASDICERVERMFGPRGSSNRITAIAFFRLEYARAVGVGDYAAARDAALRMRDLVDDAVGVGDALRFESEWLLADLKRLMGDFDEAQKALVAIVDEANAVKDEHSAMRAELTLAETHLNAGAPTSALMRALPLELRAAERSLEMMRSRAFCIVCECWLALGSSHAQLARDALDVRLLDLLASDDLRVQARAYVIAARSLIDTASDDDELTSIAPRVIDALERASERYERVGARRCAADALARLASFHHARRLFDARDAVASRARNFARTIPSHVSRRVSL</sequence>
<evidence type="ECO:0000313" key="10">
    <source>
        <dbReference type="EMBL" id="OUS48262.1"/>
    </source>
</evidence>
<feature type="domain" description="Anaphase-promoting complex subunit 5" evidence="7">
    <location>
        <begin position="292"/>
        <end position="400"/>
    </location>
</feature>
<accession>A0A1Y5IMF8</accession>
<dbReference type="InterPro" id="IPR037679">
    <property type="entry name" value="Apc5"/>
</dbReference>
<keyword evidence="5" id="KW-0833">Ubl conjugation pathway</keyword>
<evidence type="ECO:0000256" key="1">
    <source>
        <dbReference type="ARBA" id="ARBA00007450"/>
    </source>
</evidence>
<evidence type="ECO:0000313" key="8">
    <source>
        <dbReference type="EMBL" id="AAV68614.1"/>
    </source>
</evidence>
<evidence type="ECO:0000256" key="5">
    <source>
        <dbReference type="ARBA" id="ARBA00022786"/>
    </source>
</evidence>
<dbReference type="GeneID" id="9835309"/>
<dbReference type="GO" id="GO:0031145">
    <property type="term" value="P:anaphase-promoting complex-dependent catabolic process"/>
    <property type="evidence" value="ECO:0007669"/>
    <property type="project" value="TreeGrafter"/>
</dbReference>
<evidence type="ECO:0000256" key="2">
    <source>
        <dbReference type="ARBA" id="ARBA00016066"/>
    </source>
</evidence>
<name>Q5SCA2_OSTTA</name>
<keyword evidence="6" id="KW-0131">Cell cycle</keyword>
<reference evidence="10" key="4">
    <citation type="submission" date="2017-04" db="EMBL/GenBank/DDBJ databases">
        <title>Population genomics of picophytoplankton unveils novel chromosome hypervariability.</title>
        <authorList>
            <consortium name="DOE Joint Genome Institute"/>
            <person name="Blanc-Mathieu R."/>
            <person name="Krasovec M."/>
            <person name="Hebrard M."/>
            <person name="Yau S."/>
            <person name="Desgranges E."/>
            <person name="Martin J."/>
            <person name="Schackwitz W."/>
            <person name="Kuo A."/>
            <person name="Salin G."/>
            <person name="Donnadieu C."/>
            <person name="Desdevises Y."/>
            <person name="Sanchez-Ferandin S."/>
            <person name="Moreau H."/>
            <person name="Rivals E."/>
            <person name="Grigoriev I.V."/>
            <person name="Grimsley N."/>
            <person name="Eyre-Walker A."/>
            <person name="Piganeau G."/>
        </authorList>
    </citation>
    <scope>NUCLEOTIDE SEQUENCE [LARGE SCALE GENOMIC DNA]</scope>
    <source>
        <strain evidence="10">RCC 1115</strain>
    </source>
</reference>
<dbReference type="EMBL" id="CAID01000006">
    <property type="protein sequence ID" value="CEF98518.1"/>
    <property type="molecule type" value="Genomic_DNA"/>
</dbReference>
<keyword evidence="3" id="KW-0132">Cell division</keyword>
<reference evidence="8" key="1">
    <citation type="journal article" date="2005" name="Mol. Biol. Evol.">
        <title>Genome-wide analysis of core cell cycle genes in the unicellular green alga Ostreococcus tauri.</title>
        <authorList>
            <person name="Robbens S."/>
            <person name="Khadaroo B."/>
            <person name="Camasses A."/>
            <person name="Derelle E."/>
            <person name="Ferraz C."/>
            <person name="Inze D."/>
            <person name="Van de Peer Y."/>
            <person name="Moreau H."/>
        </authorList>
    </citation>
    <scope>NUCLEOTIDE SEQUENCE</scope>
</reference>
<evidence type="ECO:0000256" key="4">
    <source>
        <dbReference type="ARBA" id="ARBA00022776"/>
    </source>
</evidence>
<dbReference type="GO" id="GO:0051301">
    <property type="term" value="P:cell division"/>
    <property type="evidence" value="ECO:0007669"/>
    <property type="project" value="UniProtKB-KW"/>
</dbReference>
<accession>Q5SCA2</accession>
<dbReference type="PANTHER" id="PTHR12830:SF9">
    <property type="entry name" value="ANAPHASE-PROMOTING COMPLEX SUBUNIT 5"/>
    <property type="match status" value="1"/>
</dbReference>
<dbReference type="GO" id="GO:0045842">
    <property type="term" value="P:positive regulation of mitotic metaphase/anaphase transition"/>
    <property type="evidence" value="ECO:0007669"/>
    <property type="project" value="TreeGrafter"/>
</dbReference>
<protein>
    <recommendedName>
        <fullName evidence="2">Anaphase-promoting complex subunit 5</fullName>
    </recommendedName>
</protein>
<dbReference type="STRING" id="70448.Q5SCA2"/>
<dbReference type="Proteomes" id="UP000009170">
    <property type="component" value="Unassembled WGS sequence"/>
</dbReference>
<evidence type="ECO:0000259" key="7">
    <source>
        <dbReference type="Pfam" id="PF12862"/>
    </source>
</evidence>
<reference evidence="9 11" key="2">
    <citation type="journal article" date="2006" name="Proc. Natl. Acad. Sci. U.S.A.">
        <title>Genome analysis of the smallest free-living eukaryote Ostreococcus tauri unveils many unique features.</title>
        <authorList>
            <person name="Derelle E."/>
            <person name="Ferraz C."/>
            <person name="Rombauts S."/>
            <person name="Rouze P."/>
            <person name="Worden A.Z."/>
            <person name="Robbens S."/>
            <person name="Partensky F."/>
            <person name="Degroeve S."/>
            <person name="Echeynie S."/>
            <person name="Cooke R."/>
            <person name="Saeys Y."/>
            <person name="Wuyts J."/>
            <person name="Jabbari K."/>
            <person name="Bowler C."/>
            <person name="Panaud O."/>
            <person name="Piegu B."/>
            <person name="Ball S.G."/>
            <person name="Ral J.-P."/>
            <person name="Bouget F.-Y."/>
            <person name="Piganeau G."/>
            <person name="De Baets B."/>
            <person name="Picard A."/>
            <person name="Delseny M."/>
            <person name="Demaille J."/>
            <person name="Van de Peer Y."/>
            <person name="Moreau H."/>
        </authorList>
    </citation>
    <scope>NUCLEOTIDE SEQUENCE [LARGE SCALE GENOMIC DNA]</scope>
    <source>
        <strain evidence="9 11">OTTH0595</strain>
    </source>
</reference>